<feature type="domain" description="AMP-dependent synthetase/ligase" evidence="2">
    <location>
        <begin position="100"/>
        <end position="438"/>
    </location>
</feature>
<reference evidence="4 5" key="1">
    <citation type="submission" date="2018-02" db="EMBL/GenBank/DDBJ databases">
        <title>8 Nocardia nova and 1 Nocardia cyriacigeorgica strain used for evolution to TMP-SMX.</title>
        <authorList>
            <person name="Mehta H."/>
            <person name="Weng J."/>
            <person name="Shamoo Y."/>
        </authorList>
    </citation>
    <scope>NUCLEOTIDE SEQUENCE [LARGE SCALE GENOMIC DNA]</scope>
    <source>
        <strain evidence="4 5">BAA2227</strain>
    </source>
</reference>
<dbReference type="Gene3D" id="3.40.50.12780">
    <property type="entry name" value="N-terminal domain of ligase-like"/>
    <property type="match status" value="1"/>
</dbReference>
<dbReference type="GO" id="GO:0016878">
    <property type="term" value="F:acid-thiol ligase activity"/>
    <property type="evidence" value="ECO:0007669"/>
    <property type="project" value="UniProtKB-ARBA"/>
</dbReference>
<feature type="region of interest" description="Disordered" evidence="1">
    <location>
        <begin position="1"/>
        <end position="68"/>
    </location>
</feature>
<dbReference type="Pfam" id="PF00501">
    <property type="entry name" value="AMP-binding"/>
    <property type="match status" value="1"/>
</dbReference>
<dbReference type="InterPro" id="IPR045851">
    <property type="entry name" value="AMP-bd_C_sf"/>
</dbReference>
<feature type="domain" description="AMP-binding enzyme C-terminal" evidence="3">
    <location>
        <begin position="490"/>
        <end position="564"/>
    </location>
</feature>
<keyword evidence="5" id="KW-1185">Reference proteome</keyword>
<dbReference type="EMBL" id="PSZD01000008">
    <property type="protein sequence ID" value="PPJ28077.1"/>
    <property type="molecule type" value="Genomic_DNA"/>
</dbReference>
<evidence type="ECO:0000313" key="4">
    <source>
        <dbReference type="EMBL" id="PPJ28077.1"/>
    </source>
</evidence>
<sequence>MRVAPSASTPGRCCVRSESGRSGSTSWSSSESSPATTESVRAHGRSPAPAAHHCAGSRANHPPRAGRLPKYDEERLRLSAASTLASKVTDPASVLPAQLRSRAASEPNRPFLQEVSGARATYGETWEGVRNWAEYLRDLGVRPGARVATLLPPSIDAAMIWLALGCLRAVEVPVNPELKGAFLEHVLDDAAPILCLARPEFVDHLRNARPALAVRAVERGAWQTLSTATMAFDALPMPADIACVIYTSGSTGPAKGVMLDWAQFATMADRIPLGPDDVTYNCHPMFHVTGRSPLVSMCATGGRVVFRERFSAGAAMDDIREFGCTTATLIASLLLARPPRADDADNPLRSVFAGHNVALAAEFAQRFGVKCYDLYGSTEVGFPLVLSEPPDLAHTWCGRVREGYRARVVDENGRPVADGMPGELWIRPGDRLMIMVGYLNQPEATERALAGGWYHTGDIVIKHVDGTFEFLHRAGDTVRRLGENISATAIEAVIDEHPEVVASAVLGVPDSVAGHEVLVAAEVVESSALNEPALYDWMTSRLPKHALPKYLTLTDALPRTPTNKILKAGLLDSIELNSVWSPPGRRS</sequence>
<dbReference type="Proteomes" id="UP000238356">
    <property type="component" value="Unassembled WGS sequence"/>
</dbReference>
<evidence type="ECO:0008006" key="6">
    <source>
        <dbReference type="Google" id="ProtNLM"/>
    </source>
</evidence>
<dbReference type="PROSITE" id="PS00455">
    <property type="entry name" value="AMP_BINDING"/>
    <property type="match status" value="1"/>
</dbReference>
<dbReference type="InterPro" id="IPR000873">
    <property type="entry name" value="AMP-dep_synth/lig_dom"/>
</dbReference>
<dbReference type="PANTHER" id="PTHR43767:SF1">
    <property type="entry name" value="NONRIBOSOMAL PEPTIDE SYNTHASE PES1 (EUROFUNG)-RELATED"/>
    <property type="match status" value="1"/>
</dbReference>
<gene>
    <name evidence="4" type="ORF">C5F51_14675</name>
</gene>
<evidence type="ECO:0000256" key="1">
    <source>
        <dbReference type="SAM" id="MobiDB-lite"/>
    </source>
</evidence>
<accession>A0A2S6A6D5</accession>
<dbReference type="Gene3D" id="3.30.300.30">
    <property type="match status" value="1"/>
</dbReference>
<dbReference type="AlphaFoldDB" id="A0A2S6A6D5"/>
<name>A0A2S6A6D5_9NOCA</name>
<evidence type="ECO:0000313" key="5">
    <source>
        <dbReference type="Proteomes" id="UP000238356"/>
    </source>
</evidence>
<feature type="compositionally biased region" description="Low complexity" evidence="1">
    <location>
        <begin position="20"/>
        <end position="39"/>
    </location>
</feature>
<dbReference type="PANTHER" id="PTHR43767">
    <property type="entry name" value="LONG-CHAIN-FATTY-ACID--COA LIGASE"/>
    <property type="match status" value="1"/>
</dbReference>
<dbReference type="SUPFAM" id="SSF56801">
    <property type="entry name" value="Acetyl-CoA synthetase-like"/>
    <property type="match status" value="1"/>
</dbReference>
<comment type="caution">
    <text evidence="4">The sequence shown here is derived from an EMBL/GenBank/DDBJ whole genome shotgun (WGS) entry which is preliminary data.</text>
</comment>
<protein>
    <recommendedName>
        <fullName evidence="6">ATP-dependent acyl-CoA ligase</fullName>
    </recommendedName>
</protein>
<dbReference type="InterPro" id="IPR025110">
    <property type="entry name" value="AMP-bd_C"/>
</dbReference>
<evidence type="ECO:0000259" key="3">
    <source>
        <dbReference type="Pfam" id="PF13193"/>
    </source>
</evidence>
<dbReference type="InterPro" id="IPR050237">
    <property type="entry name" value="ATP-dep_AMP-bd_enzyme"/>
</dbReference>
<dbReference type="InterPro" id="IPR020845">
    <property type="entry name" value="AMP-binding_CS"/>
</dbReference>
<proteinExistence type="predicted"/>
<organism evidence="4 5">
    <name type="scientific">Nocardia nova</name>
    <dbReference type="NCBI Taxonomy" id="37330"/>
    <lineage>
        <taxon>Bacteria</taxon>
        <taxon>Bacillati</taxon>
        <taxon>Actinomycetota</taxon>
        <taxon>Actinomycetes</taxon>
        <taxon>Mycobacteriales</taxon>
        <taxon>Nocardiaceae</taxon>
        <taxon>Nocardia</taxon>
    </lineage>
</organism>
<evidence type="ECO:0000259" key="2">
    <source>
        <dbReference type="Pfam" id="PF00501"/>
    </source>
</evidence>
<dbReference type="Pfam" id="PF13193">
    <property type="entry name" value="AMP-binding_C"/>
    <property type="match status" value="1"/>
</dbReference>
<dbReference type="InterPro" id="IPR042099">
    <property type="entry name" value="ANL_N_sf"/>
</dbReference>